<reference evidence="9 10" key="1">
    <citation type="submission" date="2022-03" db="EMBL/GenBank/DDBJ databases">
        <authorList>
            <person name="Jo J.-H."/>
            <person name="Im W.-T."/>
        </authorList>
    </citation>
    <scope>NUCLEOTIDE SEQUENCE [LARGE SCALE GENOMIC DNA]</scope>
    <source>
        <strain evidence="9 10">MA9</strain>
    </source>
</reference>
<protein>
    <submittedName>
        <fullName evidence="9">ABC transporter permease</fullName>
    </submittedName>
</protein>
<evidence type="ECO:0000256" key="7">
    <source>
        <dbReference type="RuleBase" id="RU363032"/>
    </source>
</evidence>
<feature type="transmembrane region" description="Helical" evidence="7">
    <location>
        <begin position="101"/>
        <end position="123"/>
    </location>
</feature>
<evidence type="ECO:0000256" key="5">
    <source>
        <dbReference type="ARBA" id="ARBA00022989"/>
    </source>
</evidence>
<comment type="caution">
    <text evidence="9">The sequence shown here is derived from an EMBL/GenBank/DDBJ whole genome shotgun (WGS) entry which is preliminary data.</text>
</comment>
<dbReference type="Pfam" id="PF19300">
    <property type="entry name" value="BPD_transp_1_N"/>
    <property type="match status" value="1"/>
</dbReference>
<comment type="subcellular location">
    <subcellularLocation>
        <location evidence="1 7">Cell membrane</location>
        <topology evidence="1 7">Multi-pass membrane protein</topology>
    </subcellularLocation>
</comment>
<dbReference type="InterPro" id="IPR035906">
    <property type="entry name" value="MetI-like_sf"/>
</dbReference>
<feature type="transmembrane region" description="Helical" evidence="7">
    <location>
        <begin position="12"/>
        <end position="30"/>
    </location>
</feature>
<dbReference type="PANTHER" id="PTHR43163">
    <property type="entry name" value="DIPEPTIDE TRANSPORT SYSTEM PERMEASE PROTEIN DPPB-RELATED"/>
    <property type="match status" value="1"/>
</dbReference>
<evidence type="ECO:0000259" key="8">
    <source>
        <dbReference type="PROSITE" id="PS50928"/>
    </source>
</evidence>
<sequence>MLHYTGKRLLHLIPVLLGMTFIVFLIIRAIPGDPAQVILGQQATAEAIAALRQKLGLDNAWYVQYFDYLKGVFTGDLGESLRTRQPIISEVWPYLAATFELAFFAIIIAVILGVNAGIISAWFQNSWFDYLAMVIALIGVSMPIFWLGLMEQWIFSINLGWLPTSGRENVRDPITAITHFYLIDTLLQGRFDQFIVVLKHLLLPGIALATIPTAIIARMTRASMLEVMRSDFVRTARAKGQKMFIVIYKHALKNALIPVLTVVGLQTGLLLGGAILTETIFSWPGIGRYIYEAIGFRDYPVIQSGILIVAFLFVMINLIVDILYTVIDSRIKYN</sequence>
<dbReference type="InterPro" id="IPR045621">
    <property type="entry name" value="BPD_transp_1_N"/>
</dbReference>
<dbReference type="RefSeq" id="WP_241370428.1">
    <property type="nucleotide sequence ID" value="NZ_JAKZFC010000006.1"/>
</dbReference>
<organism evidence="9 10">
    <name type="scientific">Solibacillus palustris</name>
    <dbReference type="NCBI Taxonomy" id="2908203"/>
    <lineage>
        <taxon>Bacteria</taxon>
        <taxon>Bacillati</taxon>
        <taxon>Bacillota</taxon>
        <taxon>Bacilli</taxon>
        <taxon>Bacillales</taxon>
        <taxon>Caryophanaceae</taxon>
        <taxon>Solibacillus</taxon>
    </lineage>
</organism>
<keyword evidence="3" id="KW-1003">Cell membrane</keyword>
<feature type="transmembrane region" description="Helical" evidence="7">
    <location>
        <begin position="255"/>
        <end position="281"/>
    </location>
</feature>
<feature type="transmembrane region" description="Helical" evidence="7">
    <location>
        <begin position="301"/>
        <end position="327"/>
    </location>
</feature>
<keyword evidence="6 7" id="KW-0472">Membrane</keyword>
<evidence type="ECO:0000313" key="10">
    <source>
        <dbReference type="Proteomes" id="UP001316087"/>
    </source>
</evidence>
<dbReference type="Gene3D" id="1.10.3720.10">
    <property type="entry name" value="MetI-like"/>
    <property type="match status" value="1"/>
</dbReference>
<dbReference type="PANTHER" id="PTHR43163:SF6">
    <property type="entry name" value="DIPEPTIDE TRANSPORT SYSTEM PERMEASE PROTEIN DPPB-RELATED"/>
    <property type="match status" value="1"/>
</dbReference>
<dbReference type="CDD" id="cd06261">
    <property type="entry name" value="TM_PBP2"/>
    <property type="match status" value="1"/>
</dbReference>
<evidence type="ECO:0000256" key="4">
    <source>
        <dbReference type="ARBA" id="ARBA00022692"/>
    </source>
</evidence>
<evidence type="ECO:0000256" key="2">
    <source>
        <dbReference type="ARBA" id="ARBA00022448"/>
    </source>
</evidence>
<comment type="similarity">
    <text evidence="7">Belongs to the binding-protein-dependent transport system permease family.</text>
</comment>
<dbReference type="PROSITE" id="PS50928">
    <property type="entry name" value="ABC_TM1"/>
    <property type="match status" value="1"/>
</dbReference>
<gene>
    <name evidence="9" type="ORF">LZ480_15395</name>
</gene>
<proteinExistence type="inferred from homology"/>
<keyword evidence="10" id="KW-1185">Reference proteome</keyword>
<name>A0ABS9UFX0_9BACL</name>
<keyword evidence="4 7" id="KW-0812">Transmembrane</keyword>
<evidence type="ECO:0000256" key="1">
    <source>
        <dbReference type="ARBA" id="ARBA00004651"/>
    </source>
</evidence>
<accession>A0ABS9UFX0</accession>
<evidence type="ECO:0000313" key="9">
    <source>
        <dbReference type="EMBL" id="MCH7323261.1"/>
    </source>
</evidence>
<feature type="transmembrane region" description="Helical" evidence="7">
    <location>
        <begin position="130"/>
        <end position="149"/>
    </location>
</feature>
<dbReference type="Proteomes" id="UP001316087">
    <property type="component" value="Unassembled WGS sequence"/>
</dbReference>
<evidence type="ECO:0000256" key="3">
    <source>
        <dbReference type="ARBA" id="ARBA00022475"/>
    </source>
</evidence>
<feature type="transmembrane region" description="Helical" evidence="7">
    <location>
        <begin position="201"/>
        <end position="220"/>
    </location>
</feature>
<dbReference type="Pfam" id="PF00528">
    <property type="entry name" value="BPD_transp_1"/>
    <property type="match status" value="1"/>
</dbReference>
<dbReference type="EMBL" id="JAKZFC010000006">
    <property type="protein sequence ID" value="MCH7323261.1"/>
    <property type="molecule type" value="Genomic_DNA"/>
</dbReference>
<evidence type="ECO:0000256" key="6">
    <source>
        <dbReference type="ARBA" id="ARBA00023136"/>
    </source>
</evidence>
<dbReference type="InterPro" id="IPR000515">
    <property type="entry name" value="MetI-like"/>
</dbReference>
<keyword evidence="2 7" id="KW-0813">Transport</keyword>
<keyword evidence="5 7" id="KW-1133">Transmembrane helix</keyword>
<feature type="domain" description="ABC transmembrane type-1" evidence="8">
    <location>
        <begin position="95"/>
        <end position="324"/>
    </location>
</feature>
<dbReference type="SUPFAM" id="SSF161098">
    <property type="entry name" value="MetI-like"/>
    <property type="match status" value="1"/>
</dbReference>